<dbReference type="PROSITE" id="PS01304">
    <property type="entry name" value="UBIH"/>
    <property type="match status" value="1"/>
</dbReference>
<evidence type="ECO:0000256" key="5">
    <source>
        <dbReference type="ARBA" id="ARBA00022827"/>
    </source>
</evidence>
<evidence type="ECO:0000256" key="1">
    <source>
        <dbReference type="ARBA" id="ARBA00001974"/>
    </source>
</evidence>
<comment type="cofactor">
    <cofactor evidence="1">
        <name>FAD</name>
        <dbReference type="ChEBI" id="CHEBI:57692"/>
    </cofactor>
</comment>
<dbReference type="InterPro" id="IPR051205">
    <property type="entry name" value="UbiH/COQ6_monooxygenase"/>
</dbReference>
<dbReference type="AlphaFoldDB" id="A0A8J3HPW2"/>
<evidence type="ECO:0000259" key="8">
    <source>
        <dbReference type="Pfam" id="PF01494"/>
    </source>
</evidence>
<evidence type="ECO:0000256" key="7">
    <source>
        <dbReference type="ARBA" id="ARBA00023033"/>
    </source>
</evidence>
<dbReference type="UniPathway" id="UPA00232"/>
<dbReference type="EMBL" id="BNGU01000025">
    <property type="protein sequence ID" value="GHM59661.1"/>
    <property type="molecule type" value="Genomic_DNA"/>
</dbReference>
<dbReference type="SUPFAM" id="SSF51905">
    <property type="entry name" value="FAD/NAD(P)-binding domain"/>
    <property type="match status" value="1"/>
</dbReference>
<name>A0A8J3HPW2_9RICK</name>
<dbReference type="NCBIfam" id="TIGR01988">
    <property type="entry name" value="Ubi-OHases"/>
    <property type="match status" value="1"/>
</dbReference>
<dbReference type="InterPro" id="IPR011295">
    <property type="entry name" value="UbiH"/>
</dbReference>
<dbReference type="GO" id="GO:0071949">
    <property type="term" value="F:FAD binding"/>
    <property type="evidence" value="ECO:0007669"/>
    <property type="project" value="InterPro"/>
</dbReference>
<sequence>MYYDVIISGGGLLGLITAIGLKRKSLSVALLEKNDISHPPKCDNRVFAISYNTKKLLENFGIWHFIESEAEPILDICILDENSPISLHYDHKIISKEPMGYVVKKSVLQRAVSNNLTSEIHLYSPTSYKSISCNFGCAEVVLDNGQELTSQLLICAEGRHSKLRELFFLSAIKFQYKQSSIVCNVEHEKHHQCLAVERFFPGCPFAILPMKGGYKSSIVWTEKSDIISMLMNLSNDEFIIELKKRFGSYLGDIKLENDRVSYPLFFLFSKALYKKRIVLIGDVAHSIHPIAGQGLNLGIKDVESIVANISTAREQGIDVGSKYVLEKYSSDRYFDNCTMAVITDGLNRLFSNRNLCTKVFRNTGLLAVENFTPFKKFFISHAMGMSSRFS</sequence>
<comment type="pathway">
    <text evidence="2">Cofactor biosynthesis; ubiquinone biosynthesis.</text>
</comment>
<keyword evidence="4" id="KW-0285">Flavoprotein</keyword>
<evidence type="ECO:0000256" key="2">
    <source>
        <dbReference type="ARBA" id="ARBA00004749"/>
    </source>
</evidence>
<dbReference type="FunFam" id="3.50.50.60:FF:000021">
    <property type="entry name" value="Ubiquinone biosynthesis monooxygenase COQ6"/>
    <property type="match status" value="1"/>
</dbReference>
<dbReference type="PRINTS" id="PR00420">
    <property type="entry name" value="RNGMNOXGNASE"/>
</dbReference>
<keyword evidence="6" id="KW-0560">Oxidoreductase</keyword>
<keyword evidence="7" id="KW-0503">Monooxygenase</keyword>
<dbReference type="PANTHER" id="PTHR43876">
    <property type="entry name" value="UBIQUINONE BIOSYNTHESIS MONOOXYGENASE COQ6, MITOCHONDRIAL"/>
    <property type="match status" value="1"/>
</dbReference>
<dbReference type="GO" id="GO:0006744">
    <property type="term" value="P:ubiquinone biosynthetic process"/>
    <property type="evidence" value="ECO:0007669"/>
    <property type="project" value="UniProtKB-UniPathway"/>
</dbReference>
<dbReference type="NCBIfam" id="TIGR01984">
    <property type="entry name" value="UbiH"/>
    <property type="match status" value="1"/>
</dbReference>
<gene>
    <name evidence="9" type="ORF">sL5_06540</name>
</gene>
<dbReference type="InterPro" id="IPR002938">
    <property type="entry name" value="FAD-bd"/>
</dbReference>
<evidence type="ECO:0000313" key="9">
    <source>
        <dbReference type="EMBL" id="GHM59661.1"/>
    </source>
</evidence>
<dbReference type="InterPro" id="IPR018168">
    <property type="entry name" value="Ubi_Hdrlase_CS"/>
</dbReference>
<accession>A0A8J3HPW2</accession>
<proteinExistence type="inferred from homology"/>
<evidence type="ECO:0000256" key="4">
    <source>
        <dbReference type="ARBA" id="ARBA00022630"/>
    </source>
</evidence>
<dbReference type="Gene3D" id="3.50.50.60">
    <property type="entry name" value="FAD/NAD(P)-binding domain"/>
    <property type="match status" value="2"/>
</dbReference>
<reference evidence="9 10" key="1">
    <citation type="journal article" date="2021" name="Microb. Ecol.">
        <title>Candidatus Mesenet longicola: Novel Endosymbionts of Brontispa longissima that Induce Cytoplasmic Incompatibility.</title>
        <authorList>
            <person name="Takano S."/>
            <person name="Gotoh Y."/>
            <person name="Hayashi T."/>
        </authorList>
    </citation>
    <scope>NUCLEOTIDE SEQUENCE [LARGE SCALE GENOMIC DNA]</scope>
    <source>
        <strain evidence="9">L5</strain>
    </source>
</reference>
<comment type="caution">
    <text evidence="9">The sequence shown here is derived from an EMBL/GenBank/DDBJ whole genome shotgun (WGS) entry which is preliminary data.</text>
</comment>
<comment type="similarity">
    <text evidence="3">Belongs to the UbiH/COQ6 family.</text>
</comment>
<dbReference type="InterPro" id="IPR010971">
    <property type="entry name" value="UbiH/COQ6"/>
</dbReference>
<evidence type="ECO:0000256" key="3">
    <source>
        <dbReference type="ARBA" id="ARBA00005349"/>
    </source>
</evidence>
<evidence type="ECO:0000256" key="6">
    <source>
        <dbReference type="ARBA" id="ARBA00023002"/>
    </source>
</evidence>
<dbReference type="GO" id="GO:0110142">
    <property type="term" value="C:ubiquinone biosynthesis complex"/>
    <property type="evidence" value="ECO:0007669"/>
    <property type="project" value="UniProtKB-ARBA"/>
</dbReference>
<evidence type="ECO:0000313" key="10">
    <source>
        <dbReference type="Proteomes" id="UP000637906"/>
    </source>
</evidence>
<dbReference type="Proteomes" id="UP000637906">
    <property type="component" value="Unassembled WGS sequence"/>
</dbReference>
<protein>
    <submittedName>
        <fullName evidence="9">2-octaprenyl-3-methyl-6-methoxy-1,4-benzoquinol hydroxylase</fullName>
    </submittedName>
</protein>
<dbReference type="InterPro" id="IPR036188">
    <property type="entry name" value="FAD/NAD-bd_sf"/>
</dbReference>
<organism evidence="9 10">
    <name type="scientific">Candidatus Mesenet longicola</name>
    <dbReference type="NCBI Taxonomy" id="1892558"/>
    <lineage>
        <taxon>Bacteria</taxon>
        <taxon>Pseudomonadati</taxon>
        <taxon>Pseudomonadota</taxon>
        <taxon>Alphaproteobacteria</taxon>
        <taxon>Rickettsiales</taxon>
        <taxon>Anaplasmataceae</taxon>
        <taxon>Candidatus Mesenet</taxon>
    </lineage>
</organism>
<keyword evidence="5" id="KW-0274">FAD</keyword>
<dbReference type="Pfam" id="PF01494">
    <property type="entry name" value="FAD_binding_3"/>
    <property type="match status" value="1"/>
</dbReference>
<keyword evidence="10" id="KW-1185">Reference proteome</keyword>
<feature type="domain" description="FAD-binding" evidence="8">
    <location>
        <begin position="3"/>
        <end position="332"/>
    </location>
</feature>
<dbReference type="GO" id="GO:0008681">
    <property type="term" value="F:2-octaprenyl-6-methoxyphenol hydroxylase activity"/>
    <property type="evidence" value="ECO:0007669"/>
    <property type="project" value="InterPro"/>
</dbReference>
<dbReference type="PANTHER" id="PTHR43876:SF7">
    <property type="entry name" value="UBIQUINONE BIOSYNTHESIS MONOOXYGENASE COQ6, MITOCHONDRIAL"/>
    <property type="match status" value="1"/>
</dbReference>